<dbReference type="InterPro" id="IPR010994">
    <property type="entry name" value="RuvA_2-like"/>
</dbReference>
<dbReference type="SUPFAM" id="SSF52980">
    <property type="entry name" value="Restriction endonuclease-like"/>
    <property type="match status" value="1"/>
</dbReference>
<dbReference type="GO" id="GO:0000110">
    <property type="term" value="C:nucleotide-excision repair factor 1 complex"/>
    <property type="evidence" value="ECO:0007669"/>
    <property type="project" value="TreeGrafter"/>
</dbReference>
<reference evidence="9 10" key="1">
    <citation type="submission" date="2017-10" db="EMBL/GenBank/DDBJ databases">
        <title>A novel species of cold-tolerant Malassezia isolated from bats.</title>
        <authorList>
            <person name="Lorch J.M."/>
            <person name="Palmer J.M."/>
            <person name="Vanderwolf K.J."/>
            <person name="Schmidt K.Z."/>
            <person name="Verant M.L."/>
            <person name="Weller T.J."/>
            <person name="Blehert D.S."/>
        </authorList>
    </citation>
    <scope>NUCLEOTIDE SEQUENCE [LARGE SCALE GENOMIC DNA]</scope>
    <source>
        <strain evidence="9 10">NWHC:44797-103</strain>
    </source>
</reference>
<protein>
    <submittedName>
        <fullName evidence="9">Rad10p</fullName>
    </submittedName>
</protein>
<evidence type="ECO:0000313" key="10">
    <source>
        <dbReference type="Proteomes" id="UP000232875"/>
    </source>
</evidence>
<dbReference type="GO" id="GO:0003684">
    <property type="term" value="F:damaged DNA binding"/>
    <property type="evidence" value="ECO:0007669"/>
    <property type="project" value="InterPro"/>
</dbReference>
<dbReference type="RefSeq" id="XP_056063407.1">
    <property type="nucleotide sequence ID" value="XM_056207432.1"/>
</dbReference>
<comment type="similarity">
    <text evidence="2">Belongs to the ERCC1/RAD10/SWI10 family.</text>
</comment>
<dbReference type="InterPro" id="IPR047260">
    <property type="entry name" value="ERCC1-like_central_dom"/>
</dbReference>
<sequence>MEDTGETGTDRQRARPHPLIRGAQTSSASILVNSCQRGNPILQHIKGVPWEYADIVPDYQVGVSNGVLFLSLRYHRLHPEYIHTRIQRLARMYTLRVLLILCDVVRPSEALTQTDHQAAIKELTRIALVNRMVIIVAWSPEEAGRYLEVYKAFEQTPPDTIRARVQDSYMSQLTATLTNVRGINKTDVMTLASHVGSLEQITDAPPEKLMMLPGLGDVKVQNLQRAFQQPFRADGLKGAPPKETPAPPQDTTFSMDNLPPNFESLPEEEQLRIAMELSIEGM</sequence>
<comment type="subcellular location">
    <subcellularLocation>
        <location evidence="1">Nucleus</location>
    </subcellularLocation>
</comment>
<gene>
    <name evidence="9" type="primary">RAD10</name>
    <name evidence="9" type="ORF">MVES_002460</name>
</gene>
<proteinExistence type="inferred from homology"/>
<dbReference type="GeneID" id="80902113"/>
<dbReference type="GO" id="GO:0006312">
    <property type="term" value="P:mitotic recombination"/>
    <property type="evidence" value="ECO:0007669"/>
    <property type="project" value="TreeGrafter"/>
</dbReference>
<evidence type="ECO:0000313" key="9">
    <source>
        <dbReference type="EMBL" id="PKI83518.1"/>
    </source>
</evidence>
<dbReference type="SUPFAM" id="SSF47781">
    <property type="entry name" value="RuvA domain 2-like"/>
    <property type="match status" value="1"/>
</dbReference>
<keyword evidence="6" id="KW-0539">Nucleus</keyword>
<organism evidence="9 10">
    <name type="scientific">Malassezia vespertilionis</name>
    <dbReference type="NCBI Taxonomy" id="2020962"/>
    <lineage>
        <taxon>Eukaryota</taxon>
        <taxon>Fungi</taxon>
        <taxon>Dikarya</taxon>
        <taxon>Basidiomycota</taxon>
        <taxon>Ustilaginomycotina</taxon>
        <taxon>Malasseziomycetes</taxon>
        <taxon>Malasseziales</taxon>
        <taxon>Malasseziaceae</taxon>
        <taxon>Malassezia</taxon>
    </lineage>
</organism>
<evidence type="ECO:0000256" key="1">
    <source>
        <dbReference type="ARBA" id="ARBA00004123"/>
    </source>
</evidence>
<keyword evidence="5" id="KW-0234">DNA repair</keyword>
<dbReference type="Gene3D" id="1.10.150.20">
    <property type="entry name" value="5' to 3' exonuclease, C-terminal subdomain"/>
    <property type="match status" value="1"/>
</dbReference>
<dbReference type="GO" id="GO:0003697">
    <property type="term" value="F:single-stranded DNA binding"/>
    <property type="evidence" value="ECO:0007669"/>
    <property type="project" value="TreeGrafter"/>
</dbReference>
<dbReference type="Pfam" id="PF14520">
    <property type="entry name" value="HHH_5"/>
    <property type="match status" value="1"/>
</dbReference>
<dbReference type="CDD" id="cd22325">
    <property type="entry name" value="ERCC1_C-like"/>
    <property type="match status" value="1"/>
</dbReference>
<dbReference type="FunFam" id="3.40.50.10130:FF:000001">
    <property type="entry name" value="DNA excision repair protein ERCC-1"/>
    <property type="match status" value="1"/>
</dbReference>
<dbReference type="InterPro" id="IPR011335">
    <property type="entry name" value="Restrct_endonuc-II-like"/>
</dbReference>
<accession>A0A2N1JAD8</accession>
<dbReference type="NCBIfam" id="TIGR00597">
    <property type="entry name" value="rad10"/>
    <property type="match status" value="1"/>
</dbReference>
<dbReference type="AlphaFoldDB" id="A0A2N1JAD8"/>
<dbReference type="Pfam" id="PF03834">
    <property type="entry name" value="Rad10"/>
    <property type="match status" value="1"/>
</dbReference>
<dbReference type="GO" id="GO:0006302">
    <property type="term" value="P:double-strand break repair"/>
    <property type="evidence" value="ECO:0007669"/>
    <property type="project" value="UniProtKB-ARBA"/>
</dbReference>
<dbReference type="InterPro" id="IPR004579">
    <property type="entry name" value="ERCC1/RAD10/SWI10"/>
</dbReference>
<keyword evidence="10" id="KW-1185">Reference proteome</keyword>
<feature type="domain" description="ERCC1-like central" evidence="8">
    <location>
        <begin position="29"/>
        <end position="151"/>
    </location>
</feature>
<keyword evidence="4" id="KW-0238">DNA-binding</keyword>
<evidence type="ECO:0000256" key="7">
    <source>
        <dbReference type="SAM" id="MobiDB-lite"/>
    </source>
</evidence>
<keyword evidence="3" id="KW-0227">DNA damage</keyword>
<dbReference type="PANTHER" id="PTHR12749:SF0">
    <property type="entry name" value="DNA EXCISION REPAIR PROTEIN ERCC-1"/>
    <property type="match status" value="1"/>
</dbReference>
<evidence type="ECO:0000256" key="2">
    <source>
        <dbReference type="ARBA" id="ARBA00008283"/>
    </source>
</evidence>
<dbReference type="OrthoDB" id="10262814at2759"/>
<evidence type="ECO:0000256" key="4">
    <source>
        <dbReference type="ARBA" id="ARBA00023125"/>
    </source>
</evidence>
<evidence type="ECO:0000256" key="6">
    <source>
        <dbReference type="ARBA" id="ARBA00023242"/>
    </source>
</evidence>
<dbReference type="PANTHER" id="PTHR12749">
    <property type="entry name" value="EXCISION REPAIR CROSS-COMPLEMENTING 1 ERCC1"/>
    <property type="match status" value="1"/>
</dbReference>
<evidence type="ECO:0000256" key="3">
    <source>
        <dbReference type="ARBA" id="ARBA00022763"/>
    </source>
</evidence>
<feature type="region of interest" description="Disordered" evidence="7">
    <location>
        <begin position="233"/>
        <end position="253"/>
    </location>
</feature>
<dbReference type="Proteomes" id="UP000232875">
    <property type="component" value="Unassembled WGS sequence"/>
</dbReference>
<dbReference type="GO" id="GO:0070914">
    <property type="term" value="P:UV-damage excision repair"/>
    <property type="evidence" value="ECO:0007669"/>
    <property type="project" value="TreeGrafter"/>
</dbReference>
<evidence type="ECO:0000259" key="8">
    <source>
        <dbReference type="Pfam" id="PF03834"/>
    </source>
</evidence>
<dbReference type="Gene3D" id="3.40.50.10130">
    <property type="match status" value="1"/>
</dbReference>
<evidence type="ECO:0000256" key="5">
    <source>
        <dbReference type="ARBA" id="ARBA00023204"/>
    </source>
</evidence>
<dbReference type="GO" id="GO:0070522">
    <property type="term" value="C:ERCC4-ERCC1 complex"/>
    <property type="evidence" value="ECO:0007669"/>
    <property type="project" value="TreeGrafter"/>
</dbReference>
<name>A0A2N1JAD8_9BASI</name>
<dbReference type="EMBL" id="KZ454991">
    <property type="protein sequence ID" value="PKI83518.1"/>
    <property type="molecule type" value="Genomic_DNA"/>
</dbReference>
<dbReference type="STRING" id="2020962.A0A2N1JAD8"/>